<name>A0ABP0EWX9_CLALP</name>
<proteinExistence type="predicted"/>
<dbReference type="EMBL" id="CAWYQH010000001">
    <property type="protein sequence ID" value="CAK8671521.1"/>
    <property type="molecule type" value="Genomic_DNA"/>
</dbReference>
<accession>A0ABP0EWX9</accession>
<keyword evidence="2" id="KW-1185">Reference proteome</keyword>
<gene>
    <name evidence="1" type="ORF">CVLEPA_LOCUS577</name>
</gene>
<evidence type="ECO:0000313" key="1">
    <source>
        <dbReference type="EMBL" id="CAK8671521.1"/>
    </source>
</evidence>
<dbReference type="Proteomes" id="UP001642483">
    <property type="component" value="Unassembled WGS sequence"/>
</dbReference>
<sequence>MGCIQIAYVFYPEHGLYVAHLNTLLQKYYRAKVMGNLLISGRLVSLFTKCLQGQCWLTKCQSGTFWLTDRDVKTNP</sequence>
<organism evidence="1 2">
    <name type="scientific">Clavelina lepadiformis</name>
    <name type="common">Light-bulb sea squirt</name>
    <name type="synonym">Ascidia lepadiformis</name>
    <dbReference type="NCBI Taxonomy" id="159417"/>
    <lineage>
        <taxon>Eukaryota</taxon>
        <taxon>Metazoa</taxon>
        <taxon>Chordata</taxon>
        <taxon>Tunicata</taxon>
        <taxon>Ascidiacea</taxon>
        <taxon>Aplousobranchia</taxon>
        <taxon>Clavelinidae</taxon>
        <taxon>Clavelina</taxon>
    </lineage>
</organism>
<reference evidence="1 2" key="1">
    <citation type="submission" date="2024-02" db="EMBL/GenBank/DDBJ databases">
        <authorList>
            <person name="Daric V."/>
            <person name="Darras S."/>
        </authorList>
    </citation>
    <scope>NUCLEOTIDE SEQUENCE [LARGE SCALE GENOMIC DNA]</scope>
</reference>
<evidence type="ECO:0000313" key="2">
    <source>
        <dbReference type="Proteomes" id="UP001642483"/>
    </source>
</evidence>
<comment type="caution">
    <text evidence="1">The sequence shown here is derived from an EMBL/GenBank/DDBJ whole genome shotgun (WGS) entry which is preliminary data.</text>
</comment>
<protein>
    <submittedName>
        <fullName evidence="1">Uncharacterized protein</fullName>
    </submittedName>
</protein>